<feature type="domain" description="DUF5123" evidence="1">
    <location>
        <begin position="21"/>
        <end position="109"/>
    </location>
</feature>
<dbReference type="InterPro" id="IPR033427">
    <property type="entry name" value="DUF5123"/>
</dbReference>
<accession>A0AA92TNK5</accession>
<comment type="caution">
    <text evidence="2">The sequence shown here is derived from an EMBL/GenBank/DDBJ whole genome shotgun (WGS) entry which is preliminary data.</text>
</comment>
<organism evidence="2 3">
    <name type="scientific">Segatella copri</name>
    <dbReference type="NCBI Taxonomy" id="165179"/>
    <lineage>
        <taxon>Bacteria</taxon>
        <taxon>Pseudomonadati</taxon>
        <taxon>Bacteroidota</taxon>
        <taxon>Bacteroidia</taxon>
        <taxon>Bacteroidales</taxon>
        <taxon>Prevotellaceae</taxon>
        <taxon>Segatella</taxon>
    </lineage>
</organism>
<name>A0AA92TNK5_9BACT</name>
<dbReference type="Proteomes" id="UP000286113">
    <property type="component" value="Unassembled WGS sequence"/>
</dbReference>
<evidence type="ECO:0000259" key="1">
    <source>
        <dbReference type="Pfam" id="PF17161"/>
    </source>
</evidence>
<dbReference type="Pfam" id="PF17161">
    <property type="entry name" value="DUF5123"/>
    <property type="match status" value="1"/>
</dbReference>
<protein>
    <submittedName>
        <fullName evidence="2">DUF5123 domain-containing protein</fullName>
    </submittedName>
</protein>
<reference evidence="2 3" key="1">
    <citation type="submission" date="2018-08" db="EMBL/GenBank/DDBJ databases">
        <title>A genome reference for cultivated species of the human gut microbiota.</title>
        <authorList>
            <person name="Zou Y."/>
            <person name="Xue W."/>
            <person name="Luo G."/>
        </authorList>
    </citation>
    <scope>NUCLEOTIDE SEQUENCE [LARGE SCALE GENOMIC DNA]</scope>
    <source>
        <strain evidence="2 3">AF22-1</strain>
    </source>
</reference>
<dbReference type="EMBL" id="QRVN01000002">
    <property type="protein sequence ID" value="RGS48701.1"/>
    <property type="molecule type" value="Genomic_DNA"/>
</dbReference>
<evidence type="ECO:0000313" key="3">
    <source>
        <dbReference type="Proteomes" id="UP000286113"/>
    </source>
</evidence>
<sequence length="146" mass="16480">MDKHAYGRVVHLQLAKWVNDWLYVRYVGNVINWTNNIVSNTGAVWSNQSKTGVPTFQNNVYFNCAKLNVADVESKTNMFADEAGKVEDPEYKDAAKGDFTIGNESIKKLGVGAQDGNHLKTWIYKSCSSLVWVAVFSIYNFNQTIF</sequence>
<proteinExistence type="predicted"/>
<dbReference type="AlphaFoldDB" id="A0AA92TNK5"/>
<evidence type="ECO:0000313" key="2">
    <source>
        <dbReference type="EMBL" id="RGS48701.1"/>
    </source>
</evidence>
<gene>
    <name evidence="2" type="ORF">DWX90_01805</name>
</gene>